<reference evidence="2 3" key="1">
    <citation type="submission" date="2018-06" db="EMBL/GenBank/DDBJ databases">
        <authorList>
            <consortium name="Pathogen Informatics"/>
            <person name="Doyle S."/>
        </authorList>
    </citation>
    <scope>NUCLEOTIDE SEQUENCE [LARGE SCALE GENOMIC DNA]</scope>
    <source>
        <strain evidence="2 3">NCTC11388</strain>
    </source>
</reference>
<name>A0A380CUP2_SPHSI</name>
<evidence type="ECO:0000313" key="2">
    <source>
        <dbReference type="EMBL" id="SUJ28518.1"/>
    </source>
</evidence>
<gene>
    <name evidence="2" type="ORF">NCTC11388_04367</name>
</gene>
<dbReference type="EMBL" id="UGYW01000002">
    <property type="protein sequence ID" value="SUJ28518.1"/>
    <property type="molecule type" value="Genomic_DNA"/>
</dbReference>
<accession>A0A380CUP2</accession>
<dbReference type="InterPro" id="IPR029068">
    <property type="entry name" value="Glyas_Bleomycin-R_OHBP_Dase"/>
</dbReference>
<feature type="domain" description="VOC" evidence="1">
    <location>
        <begin position="9"/>
        <end position="148"/>
    </location>
</feature>
<protein>
    <submittedName>
        <fullName evidence="2">Glyoxalase-like domain</fullName>
    </submittedName>
</protein>
<dbReference type="Proteomes" id="UP000254893">
    <property type="component" value="Unassembled WGS sequence"/>
</dbReference>
<dbReference type="PROSITE" id="PS51819">
    <property type="entry name" value="VOC"/>
    <property type="match status" value="1"/>
</dbReference>
<organism evidence="2 3">
    <name type="scientific">Sphingobacterium spiritivorum</name>
    <name type="common">Flavobacterium spiritivorum</name>
    <dbReference type="NCBI Taxonomy" id="258"/>
    <lineage>
        <taxon>Bacteria</taxon>
        <taxon>Pseudomonadati</taxon>
        <taxon>Bacteroidota</taxon>
        <taxon>Sphingobacteriia</taxon>
        <taxon>Sphingobacteriales</taxon>
        <taxon>Sphingobacteriaceae</taxon>
        <taxon>Sphingobacterium</taxon>
    </lineage>
</organism>
<dbReference type="CDD" id="cd06587">
    <property type="entry name" value="VOC"/>
    <property type="match status" value="1"/>
</dbReference>
<sequence>MKLKENIIRFHHVCIKAQDITETVTFYKQFGFEDVHHWSLPEFELEMCVMLYHRGLDCHLEICDKNASIPTQGRKRYPEEEYVENALLHLCFMVKDVADAMQQAISYGAKPLSKEVWEINLKNEKKTVTVNNGLVYSPNGEVIEFIKELSF</sequence>
<dbReference type="Gene3D" id="3.10.180.10">
    <property type="entry name" value="2,3-Dihydroxybiphenyl 1,2-Dioxygenase, domain 1"/>
    <property type="match status" value="1"/>
</dbReference>
<dbReference type="RefSeq" id="WP_115171632.1">
    <property type="nucleotide sequence ID" value="NZ_UGYW01000002.1"/>
</dbReference>
<evidence type="ECO:0000313" key="3">
    <source>
        <dbReference type="Proteomes" id="UP000254893"/>
    </source>
</evidence>
<dbReference type="Pfam" id="PF13669">
    <property type="entry name" value="Glyoxalase_4"/>
    <property type="match status" value="1"/>
</dbReference>
<proteinExistence type="predicted"/>
<dbReference type="InterPro" id="IPR037523">
    <property type="entry name" value="VOC_core"/>
</dbReference>
<dbReference type="SUPFAM" id="SSF54593">
    <property type="entry name" value="Glyoxalase/Bleomycin resistance protein/Dihydroxybiphenyl dioxygenase"/>
    <property type="match status" value="1"/>
</dbReference>
<dbReference type="AlphaFoldDB" id="A0A380CUP2"/>
<evidence type="ECO:0000259" key="1">
    <source>
        <dbReference type="PROSITE" id="PS51819"/>
    </source>
</evidence>